<evidence type="ECO:0000313" key="4">
    <source>
        <dbReference type="Proteomes" id="UP000294563"/>
    </source>
</evidence>
<protein>
    <submittedName>
        <fullName evidence="3">Uncharacterized protein DUF4157</fullName>
    </submittedName>
</protein>
<evidence type="ECO:0000259" key="2">
    <source>
        <dbReference type="Pfam" id="PF13699"/>
    </source>
</evidence>
<name>A0A4V3EYP9_9RHOB</name>
<feature type="compositionally biased region" description="Basic and acidic residues" evidence="1">
    <location>
        <begin position="750"/>
        <end position="768"/>
    </location>
</feature>
<keyword evidence="4" id="KW-1185">Reference proteome</keyword>
<feature type="region of interest" description="Disordered" evidence="1">
    <location>
        <begin position="1"/>
        <end position="37"/>
    </location>
</feature>
<dbReference type="OrthoDB" id="7387101at2"/>
<dbReference type="InterPro" id="IPR025295">
    <property type="entry name" value="eCIS_core_dom"/>
</dbReference>
<dbReference type="EMBL" id="SOBH01000001">
    <property type="protein sequence ID" value="TDT77935.1"/>
    <property type="molecule type" value="Genomic_DNA"/>
</dbReference>
<evidence type="ECO:0000313" key="3">
    <source>
        <dbReference type="EMBL" id="TDT77935.1"/>
    </source>
</evidence>
<dbReference type="Pfam" id="PF13699">
    <property type="entry name" value="eCIS_core"/>
    <property type="match status" value="1"/>
</dbReference>
<dbReference type="RefSeq" id="WP_134013529.1">
    <property type="nucleotide sequence ID" value="NZ_SOBH01000001.1"/>
</dbReference>
<organism evidence="3 4">
    <name type="scientific">Litoreibacter halocynthiae</name>
    <dbReference type="NCBI Taxonomy" id="1242689"/>
    <lineage>
        <taxon>Bacteria</taxon>
        <taxon>Pseudomonadati</taxon>
        <taxon>Pseudomonadota</taxon>
        <taxon>Alphaproteobacteria</taxon>
        <taxon>Rhodobacterales</taxon>
        <taxon>Roseobacteraceae</taxon>
        <taxon>Litoreibacter</taxon>
    </lineage>
</organism>
<feature type="domain" description="eCIS core" evidence="2">
    <location>
        <begin position="177"/>
        <end position="250"/>
    </location>
</feature>
<comment type="caution">
    <text evidence="3">The sequence shown here is derived from an EMBL/GenBank/DDBJ whole genome shotgun (WGS) entry which is preliminary data.</text>
</comment>
<accession>A0A4V3EYP9</accession>
<gene>
    <name evidence="3" type="ORF">BDE40_1236</name>
</gene>
<proteinExistence type="predicted"/>
<sequence>MKTKARTVTRTARSSRPMVPVRKPQPAILRPAPPVLSPSLTVGAVNDPAEREAETMAARVVGATPARAAPVAVAAPATAAALRRDAEAQPNLDELTPVPAPADQQDFDLPAENDVATEGLDAADMGELESGAPVDTGGAPEGELQASASPIAVVGRMGGPAPPDVSRLVANPGPGRPLPSGVRTRVEPHFGTSFEDVRLHDSPADQDAAARIGARAFAHKNRIWLGRGESPTNTRLMAHELTHVVQQTKGAEALPLRREPVRREEAAPEAGGFGSGAIEALARYVPGYTLITVIMGRTLFSGKRVLKTATNLLGGLFGLHPLGTVLFDKLRETRMVEEAFQWVQTRLGDLNLTWSRLKGVIAKALSPPLLGAKEFIMEQFLPLVRDIGTFAVDVGKKVLEFTVRGALKLAGPYADKVWAIIQQAGDVLDLIVENPLAFAKNLIKAVVGGFMKFGANILQHLKKGLLGWLFGAIAGAGITLPAKFDFKGLMSLVMQILGLTYATFRAQLVKQLGPSGERKVALIEKSVEIVRVLLKEGFAGIWQKMLEMIENFKATLIGGISTMVITTVIKAGISWLAGLSNPVGAVVKVVLGIYDLIVAFIERLQQIMDVAQSIFSSVGAIARGQTEAAANFVEQTIGRTVPVVIAFLAAALGLGGISSKIKAVITKLQAPVKKAMGKMISFVIKKAKALFSKLIGKLNGKRKLPSKAFKIGRTPHTIFGKKVGRKVEVYMASEEGPLKGKGPATNAATKDIDDKTATERSNKLEKSSNESTEETSAETKGIDPQSEKQNNKTKFAALHAELEEAAAEFELLGRDIETDPFLDTDGDGQALLRAKEPRSETFEGQVETYSKLTDAASKNDPKEGYRLSRFYELDHTIEKRFPLGVFEQLHTLNDLSATPQPDTHFLRASRKAKAEKTGVNPLPGTSLDASVQKGAAPVLGLLNSKATGDKIGPDAGGFPAIALYHRNHINLKGKGLPNAAAIIASAMKKKTVPERVNDVKSAIRAQLNAEAAEVQKIYNSDPTATETVKANVSKGLANLKAQNIELYGLDRIQPKRPEHEIDEVTAKDGSDIYFEGGQAGGDNLIKIEGIGKKYGSRTAGLGDFIEYDHILDKSFVHAAKTHKIVDPNEKQTVKLASDKNATTKLQSRLDRLAELEATPLFADKPKILGYKDDDGFAVPIYRPLATEVTSAVKHPTDTQTAPVDTKGFANDAAAYVRSGVPQARLDFVAKKRVAIQRVLEARTTTHADAVREVYLPEVAKVKAINTDAAGADRKMKVVLKNLYVSLRKADSETVKLFQ</sequence>
<dbReference type="Proteomes" id="UP000294563">
    <property type="component" value="Unassembled WGS sequence"/>
</dbReference>
<feature type="region of interest" description="Disordered" evidence="1">
    <location>
        <begin position="734"/>
        <end position="790"/>
    </location>
</feature>
<reference evidence="3 4" key="1">
    <citation type="submission" date="2019-03" db="EMBL/GenBank/DDBJ databases">
        <title>Genomic Encyclopedia of Archaeal and Bacterial Type Strains, Phase II (KMG-II): from individual species to whole genera.</title>
        <authorList>
            <person name="Goeker M."/>
        </authorList>
    </citation>
    <scope>NUCLEOTIDE SEQUENCE [LARGE SCALE GENOMIC DNA]</scope>
    <source>
        <strain evidence="3 4">DSM 29467</strain>
    </source>
</reference>
<evidence type="ECO:0000256" key="1">
    <source>
        <dbReference type="SAM" id="MobiDB-lite"/>
    </source>
</evidence>